<reference evidence="3" key="1">
    <citation type="submission" date="2020-08" db="EMBL/GenBank/DDBJ databases">
        <title>Lacibacter sp. S13-6-6 genome sequencing.</title>
        <authorList>
            <person name="Jin L."/>
        </authorList>
    </citation>
    <scope>NUCLEOTIDE SEQUENCE [LARGE SCALE GENOMIC DNA]</scope>
    <source>
        <strain evidence="3">S13-6-6</strain>
    </source>
</reference>
<dbReference type="EMBL" id="CP060007">
    <property type="protein sequence ID" value="QNA43093.1"/>
    <property type="molecule type" value="Genomic_DNA"/>
</dbReference>
<dbReference type="Gene3D" id="2.60.40.10">
    <property type="entry name" value="Immunoglobulins"/>
    <property type="match status" value="6"/>
</dbReference>
<evidence type="ECO:0000313" key="2">
    <source>
        <dbReference type="EMBL" id="QNA43093.1"/>
    </source>
</evidence>
<dbReference type="CDD" id="cd00146">
    <property type="entry name" value="PKD"/>
    <property type="match status" value="3"/>
</dbReference>
<dbReference type="InterPro" id="IPR026341">
    <property type="entry name" value="T9SS_type_B"/>
</dbReference>
<organism evidence="2 3">
    <name type="scientific">Lacibacter sediminis</name>
    <dbReference type="NCBI Taxonomy" id="2760713"/>
    <lineage>
        <taxon>Bacteria</taxon>
        <taxon>Pseudomonadati</taxon>
        <taxon>Bacteroidota</taxon>
        <taxon>Chitinophagia</taxon>
        <taxon>Chitinophagales</taxon>
        <taxon>Chitinophagaceae</taxon>
        <taxon>Lacibacter</taxon>
    </lineage>
</organism>
<dbReference type="KEGG" id="lacs:H4075_13490"/>
<gene>
    <name evidence="2" type="ORF">H4075_13490</name>
</gene>
<feature type="domain" description="PKD" evidence="1">
    <location>
        <begin position="841"/>
        <end position="903"/>
    </location>
</feature>
<feature type="domain" description="PKD" evidence="1">
    <location>
        <begin position="601"/>
        <end position="663"/>
    </location>
</feature>
<name>A0A7G5XC90_9BACT</name>
<dbReference type="PROSITE" id="PS50093">
    <property type="entry name" value="PKD"/>
    <property type="match status" value="5"/>
</dbReference>
<dbReference type="SUPFAM" id="SSF49299">
    <property type="entry name" value="PKD domain"/>
    <property type="match status" value="6"/>
</dbReference>
<accession>A0A7G5XC90</accession>
<dbReference type="Pfam" id="PF17517">
    <property type="entry name" value="IgGFc_binding"/>
    <property type="match status" value="1"/>
</dbReference>
<dbReference type="NCBIfam" id="TIGR04131">
    <property type="entry name" value="Bac_Flav_CTERM"/>
    <property type="match status" value="1"/>
</dbReference>
<dbReference type="InterPro" id="IPR035986">
    <property type="entry name" value="PKD_dom_sf"/>
</dbReference>
<feature type="domain" description="PKD" evidence="1">
    <location>
        <begin position="661"/>
        <end position="735"/>
    </location>
</feature>
<protein>
    <submittedName>
        <fullName evidence="2">PKD domain-containing protein</fullName>
    </submittedName>
</protein>
<proteinExistence type="predicted"/>
<dbReference type="Proteomes" id="UP000515344">
    <property type="component" value="Chromosome"/>
</dbReference>
<feature type="domain" description="PKD" evidence="1">
    <location>
        <begin position="942"/>
        <end position="996"/>
    </location>
</feature>
<keyword evidence="3" id="KW-1185">Reference proteome</keyword>
<dbReference type="InterPro" id="IPR022409">
    <property type="entry name" value="PKD/Chitinase_dom"/>
</dbReference>
<dbReference type="Pfam" id="PF18911">
    <property type="entry name" value="PKD_4"/>
    <property type="match status" value="5"/>
</dbReference>
<feature type="domain" description="PKD" evidence="1">
    <location>
        <begin position="776"/>
        <end position="835"/>
    </location>
</feature>
<dbReference type="InterPro" id="IPR000601">
    <property type="entry name" value="PKD_dom"/>
</dbReference>
<sequence>MSACLLLTNLYSFAQDFSNKGRDFWVAYGYHQVMTTGNGQEMVLYFATEAPTNVTVTIPGLGYSATYFVPANTVSASSPLPKTGAQDARLMNESSAPENKGIHITSDQPIVAYAHIYNQSVSGATILFPTNTLGREYYSINFQNRSNTVNSNSWAYVIAADTGTTSVEIIPSQPTLGHPAGVPFTVKLTQGQVYNIMGQFTNASSGNNHSGVDLTGTFIRSINTGSGCKKIAVFSGSGRISITCPTNSTSSSSDNYMAQAFPKNAWGKKYLTATASSPQAYNLYRICVSSSGTVVKVNGVTLPSASLVGGFYYDLPLTNQPMLIEADNPITVAQYFTSQGACGNTAPSDPEVIYLSPVEQNINKVIWNATSNFAITQHYINVVIPNKGTGVSSFRLKDASGNTLPTGAFTVHPGDANYSYLKQSLPTSGVYTIQSDSGFNAIAYGFGNAESYGYNAGTNVIDLYQYVTTQNANAVIKSPVACKSSPFNLSLTLPYLPISMKWDFTGYPDVIDNAPVADSTFILNGKTLYVFKLPGNYVYNTAGKYPVVVTVNNPTPDGCLGEQIINFDLEVLDPPAATFSWANTPSAGCTDSLISFTGINTSSGRPVIKHYWDFGDATTAGTFNPSKAFSNPGQFKIRYVAMTDAGCLSDTTEQFITVTKAPVAKFGIIDPLCVGKTLTFKDSSSLPGGFGAITNWTWNTGTGSPINNTTAANVSSTFAATGNYTATLQLKTNTGCLSPVYSLPFTIRPNPVVDFTVSYGCMPNPVISFNSTSTIADGSQSAFNYLWNFGDAASGALNSSTIQSPSHLYPSVGPFNAKLKITTAYGCTDSTTKAVDKIYPQPKADFTAPAEVCWQTPITFTNASNGFTHPVTKWEWRFSDGTSSTQQNPVKNFTNPGTYTATLWVFTDQNCVSDTVVKTVVVNPWPTANFTTSTLVCEKNAITFTNTSTANTGSIVRSYWQFGDGNTSTNTNLTATHTYTVWGDYTIRFVTENSKGCISDTLVRTMRINPLPKVGFVLPEVCLSDAQAIFTDTSSIADGSAGQMSYLWKFNTGTPAIVSGPTPVTSTSKTPSVKFNKADNYLLSLEVTSKDGCRDSAVAIPFTVNGSIPKADFSVRSANALCSNQDVELEDRSTVDFGSVTKVEIYWDNANAPTVVETDDQPAAGKVYKHRYPEFQSPLTKTYQVRYRSYSGILCVNEMSKTITVNASPLTQFNALFGVCLNDVPFQLMQGNEMGGLSGTGVYTGPGVNANGLFNPSGAGVGTHNIRYTFNASNGCVSTSDQTIEVWPVPIVNAGSDLTVLEDGVRKITNVTASGTGLQFLWSPSTYLDNATLQLPTILQPKDDITYLLTVTNGFGCKATDDLFVKILKSPTPPNTFTPNGDGINDFWEIKFLNDYPGAVIEVYNTAGSMMYRSVGYSTPWDGKYKGSPLPAGTYYYVLDPKNGRKRITGYVTILR</sequence>
<dbReference type="PANTHER" id="PTHR46534:SF1">
    <property type="entry name" value="IGGFC-BINDING PROTEIN N-TERMINAL DOMAIN-CONTAINING PROTEIN"/>
    <property type="match status" value="1"/>
</dbReference>
<evidence type="ECO:0000313" key="3">
    <source>
        <dbReference type="Proteomes" id="UP000515344"/>
    </source>
</evidence>
<dbReference type="RefSeq" id="WP_182801358.1">
    <property type="nucleotide sequence ID" value="NZ_CP060007.1"/>
</dbReference>
<dbReference type="InterPro" id="IPR013783">
    <property type="entry name" value="Ig-like_fold"/>
</dbReference>
<evidence type="ECO:0000259" key="1">
    <source>
        <dbReference type="PROSITE" id="PS50093"/>
    </source>
</evidence>
<dbReference type="PANTHER" id="PTHR46534">
    <property type="entry name" value="IGGFC_BINDING DOMAIN-CONTAINING PROTEIN"/>
    <property type="match status" value="1"/>
</dbReference>
<dbReference type="Pfam" id="PF13585">
    <property type="entry name" value="CHU_C"/>
    <property type="match status" value="1"/>
</dbReference>
<dbReference type="InterPro" id="IPR035234">
    <property type="entry name" value="IgGFc-bd_N"/>
</dbReference>
<dbReference type="SMART" id="SM00089">
    <property type="entry name" value="PKD"/>
    <property type="match status" value="6"/>
</dbReference>